<gene>
    <name evidence="10" type="ORF">KR51_00037840</name>
</gene>
<feature type="transmembrane region" description="Helical" evidence="8">
    <location>
        <begin position="117"/>
        <end position="143"/>
    </location>
</feature>
<evidence type="ECO:0000313" key="10">
    <source>
        <dbReference type="EMBL" id="ERN39765.1"/>
    </source>
</evidence>
<feature type="region of interest" description="Disordered" evidence="7">
    <location>
        <begin position="1"/>
        <end position="21"/>
    </location>
</feature>
<evidence type="ECO:0000256" key="4">
    <source>
        <dbReference type="ARBA" id="ARBA00022958"/>
    </source>
</evidence>
<keyword evidence="8" id="KW-0472">Membrane</keyword>
<keyword evidence="8" id="KW-0812">Transmembrane</keyword>
<dbReference type="InterPro" id="IPR013518">
    <property type="entry name" value="K_chnl_inward-rec_Kir_cyto"/>
</dbReference>
<dbReference type="RefSeq" id="WP_022609415.1">
    <property type="nucleotide sequence ID" value="NZ_ASSJ01000098.1"/>
</dbReference>
<dbReference type="InterPro" id="IPR013099">
    <property type="entry name" value="K_chnl_dom"/>
</dbReference>
<dbReference type="GO" id="GO:0034702">
    <property type="term" value="C:monoatomic ion channel complex"/>
    <property type="evidence" value="ECO:0007669"/>
    <property type="project" value="UniProtKB-KW"/>
</dbReference>
<evidence type="ECO:0000256" key="5">
    <source>
        <dbReference type="ARBA" id="ARBA00023065"/>
    </source>
</evidence>
<dbReference type="InParanoid" id="U5DJA1"/>
<dbReference type="GO" id="GO:0005886">
    <property type="term" value="C:plasma membrane"/>
    <property type="evidence" value="ECO:0007669"/>
    <property type="project" value="TreeGrafter"/>
</dbReference>
<evidence type="ECO:0000256" key="8">
    <source>
        <dbReference type="SAM" id="Phobius"/>
    </source>
</evidence>
<accession>U5DJA1</accession>
<feature type="non-terminal residue" evidence="10">
    <location>
        <position position="198"/>
    </location>
</feature>
<evidence type="ECO:0000256" key="3">
    <source>
        <dbReference type="ARBA" id="ARBA00022882"/>
    </source>
</evidence>
<keyword evidence="5" id="KW-0406">Ion transport</keyword>
<dbReference type="GO" id="GO:0034765">
    <property type="term" value="P:regulation of monoatomic ion transmembrane transport"/>
    <property type="evidence" value="ECO:0007669"/>
    <property type="project" value="TreeGrafter"/>
</dbReference>
<evidence type="ECO:0000256" key="2">
    <source>
        <dbReference type="ARBA" id="ARBA00022538"/>
    </source>
</evidence>
<dbReference type="InterPro" id="IPR016449">
    <property type="entry name" value="K_chnl_inward-rec_Kir"/>
</dbReference>
<proteinExistence type="predicted"/>
<evidence type="ECO:0000259" key="9">
    <source>
        <dbReference type="Pfam" id="PF07885"/>
    </source>
</evidence>
<dbReference type="Proteomes" id="UP000016960">
    <property type="component" value="Unassembled WGS sequence"/>
</dbReference>
<dbReference type="EMBL" id="ASSJ01000098">
    <property type="protein sequence ID" value="ERN39765.1"/>
    <property type="molecule type" value="Genomic_DNA"/>
</dbReference>
<name>U5DJA1_9CHRO</name>
<feature type="transmembrane region" description="Helical" evidence="8">
    <location>
        <begin position="93"/>
        <end position="111"/>
    </location>
</feature>
<dbReference type="InterPro" id="IPR014756">
    <property type="entry name" value="Ig_E-set"/>
</dbReference>
<keyword evidence="2" id="KW-0633">Potassium transport</keyword>
<dbReference type="Gene3D" id="2.60.40.1400">
    <property type="entry name" value="G protein-activated inward rectifier potassium channel 1"/>
    <property type="match status" value="1"/>
</dbReference>
<evidence type="ECO:0000256" key="7">
    <source>
        <dbReference type="SAM" id="MobiDB-lite"/>
    </source>
</evidence>
<organism evidence="10 11">
    <name type="scientific">Rubidibacter lacunae KORDI 51-2</name>
    <dbReference type="NCBI Taxonomy" id="582515"/>
    <lineage>
        <taxon>Bacteria</taxon>
        <taxon>Bacillati</taxon>
        <taxon>Cyanobacteriota</taxon>
        <taxon>Cyanophyceae</taxon>
        <taxon>Oscillatoriophycideae</taxon>
        <taxon>Chroococcales</taxon>
        <taxon>Aphanothecaceae</taxon>
        <taxon>Rubidibacter</taxon>
    </lineage>
</organism>
<feature type="domain" description="Potassium channel" evidence="9">
    <location>
        <begin position="74"/>
        <end position="142"/>
    </location>
</feature>
<sequence length="198" mass="21957">MKANSQRSGRGGKKPSRQVRSPVRIQRLDDGRFQRIDVGQWYSYWRDPYHLMLTVPWAGFIVLLTLLFGLVNGLFALAYMAGEGIANARPGHFGDAFFFSVQTLATIGYGSMYPQTLYANVLVALEALTGLVGLAIVTGLAFARFAQPTARVLFSSTAVVAPYDGVSTLMFRTANQRGNQILEAEIRLYLAFRREAPR</sequence>
<keyword evidence="6 10" id="KW-0407">Ion channel</keyword>
<reference evidence="10 11" key="1">
    <citation type="submission" date="2013-05" db="EMBL/GenBank/DDBJ databases">
        <title>Draft genome sequence of Rubidibacter lacunae KORDI 51-2.</title>
        <authorList>
            <person name="Choi D.H."/>
            <person name="Noh J.H."/>
            <person name="Kwon K.-K."/>
            <person name="Lee J.-H."/>
            <person name="Ryu J.-Y."/>
        </authorList>
    </citation>
    <scope>NUCLEOTIDE SEQUENCE [LARGE SCALE GENOMIC DNA]</scope>
    <source>
        <strain evidence="10 11">KORDI 51-2</strain>
    </source>
</reference>
<evidence type="ECO:0000256" key="6">
    <source>
        <dbReference type="ARBA" id="ARBA00023303"/>
    </source>
</evidence>
<protein>
    <submittedName>
        <fullName evidence="10">Inward rectifier potassium channel</fullName>
    </submittedName>
</protein>
<dbReference type="PANTHER" id="PTHR11767:SF102">
    <property type="entry name" value="INWARDLY RECTIFYING POTASSIUM CHANNEL 1, ISOFORM F"/>
    <property type="match status" value="1"/>
</dbReference>
<keyword evidence="4" id="KW-0630">Potassium</keyword>
<dbReference type="GO" id="GO:0005242">
    <property type="term" value="F:inward rectifier potassium channel activity"/>
    <property type="evidence" value="ECO:0007669"/>
    <property type="project" value="InterPro"/>
</dbReference>
<keyword evidence="3" id="KW-0851">Voltage-gated channel</keyword>
<dbReference type="PANTHER" id="PTHR11767">
    <property type="entry name" value="INWARD RECTIFIER POTASSIUM CHANNEL"/>
    <property type="match status" value="1"/>
</dbReference>
<dbReference type="eggNOG" id="COG0395">
    <property type="taxonomic scope" value="Bacteria"/>
</dbReference>
<dbReference type="GO" id="GO:1990573">
    <property type="term" value="P:potassium ion import across plasma membrane"/>
    <property type="evidence" value="ECO:0007669"/>
    <property type="project" value="TreeGrafter"/>
</dbReference>
<keyword evidence="1" id="KW-0813">Transport</keyword>
<evidence type="ECO:0000313" key="11">
    <source>
        <dbReference type="Proteomes" id="UP000016960"/>
    </source>
</evidence>
<dbReference type="Pfam" id="PF07885">
    <property type="entry name" value="Ion_trans_2"/>
    <property type="match status" value="1"/>
</dbReference>
<comment type="caution">
    <text evidence="10">The sequence shown here is derived from an EMBL/GenBank/DDBJ whole genome shotgun (WGS) entry which is preliminary data.</text>
</comment>
<evidence type="ECO:0000256" key="1">
    <source>
        <dbReference type="ARBA" id="ARBA00022448"/>
    </source>
</evidence>
<keyword evidence="8" id="KW-1133">Transmembrane helix</keyword>
<dbReference type="AlphaFoldDB" id="U5DJA1"/>
<keyword evidence="11" id="KW-1185">Reference proteome</keyword>
<dbReference type="SUPFAM" id="SSF81324">
    <property type="entry name" value="Voltage-gated potassium channels"/>
    <property type="match status" value="1"/>
</dbReference>
<feature type="transmembrane region" description="Helical" evidence="8">
    <location>
        <begin position="57"/>
        <end position="81"/>
    </location>
</feature>
<dbReference type="Gene3D" id="1.10.287.70">
    <property type="match status" value="1"/>
</dbReference>
<dbReference type="STRING" id="582515.KR51_00037840"/>
<dbReference type="SUPFAM" id="SSF81296">
    <property type="entry name" value="E set domains"/>
    <property type="match status" value="1"/>
</dbReference>